<dbReference type="AlphaFoldDB" id="A0A8J2V6Q4"/>
<reference evidence="5" key="2">
    <citation type="submission" date="2020-09" db="EMBL/GenBank/DDBJ databases">
        <authorList>
            <person name="Sun Q."/>
            <person name="Zhou Y."/>
        </authorList>
    </citation>
    <scope>NUCLEOTIDE SEQUENCE</scope>
    <source>
        <strain evidence="5">CGMCC 1.12921</strain>
    </source>
</reference>
<evidence type="ECO:0000256" key="3">
    <source>
        <dbReference type="ARBA" id="ARBA00022801"/>
    </source>
</evidence>
<evidence type="ECO:0000313" key="5">
    <source>
        <dbReference type="EMBL" id="GGC95303.1"/>
    </source>
</evidence>
<sequence length="290" mass="33211">MSMHPLSSEHPDYEVLSPLVVAILKAAGGLEKFKLDIPVLFRTAIDEVIDAPRTNRFTLNEIEKTEKTYLGTKIEILLRNHLKLPKGNLLDLNVNNTECDIKHTMHASWSIPQENYNHPAILLKENEKTALMDFGLVNIRPEYLRGGMNQDRKTGISAANMVHVWWILKNYPYPPNFWEKLPPSVKTRILNAGSASLRIAELFRQIQEKPITRTQIHAISQQHDYMKRMRKNGGARDILHKENIYILWGSGDKKLIKELGLGTLHKDEFVSVSPKNDAERKLITSSRHGK</sequence>
<dbReference type="InterPro" id="IPR037057">
    <property type="entry name" value="DNA_rep_MutH/T2_RE_sf"/>
</dbReference>
<keyword evidence="2" id="KW-0255">Endonuclease</keyword>
<evidence type="ECO:0000256" key="2">
    <source>
        <dbReference type="ARBA" id="ARBA00022759"/>
    </source>
</evidence>
<dbReference type="EMBL" id="BMGH01000001">
    <property type="protein sequence ID" value="GGC95303.1"/>
    <property type="molecule type" value="Genomic_DNA"/>
</dbReference>
<proteinExistence type="predicted"/>
<evidence type="ECO:0000256" key="1">
    <source>
        <dbReference type="ARBA" id="ARBA00022722"/>
    </source>
</evidence>
<dbReference type="Gene3D" id="3.40.600.10">
    <property type="entry name" value="DNA mismatch repair MutH/Restriction endonuclease, type II"/>
    <property type="match status" value="1"/>
</dbReference>
<gene>
    <name evidence="5" type="ORF">GCM10011342_00140</name>
</gene>
<keyword evidence="1" id="KW-0540">Nuclease</keyword>
<dbReference type="Pfam" id="PF09126">
    <property type="entry name" value="NaeI"/>
    <property type="match status" value="1"/>
</dbReference>
<dbReference type="GO" id="GO:0003677">
    <property type="term" value="F:DNA binding"/>
    <property type="evidence" value="ECO:0007669"/>
    <property type="project" value="InterPro"/>
</dbReference>
<name>A0A8J2V6Q4_9PROT</name>
<accession>A0A8J2V6Q4</accession>
<dbReference type="InterPro" id="IPR036388">
    <property type="entry name" value="WH-like_DNA-bd_sf"/>
</dbReference>
<comment type="caution">
    <text evidence="5">The sequence shown here is derived from an EMBL/GenBank/DDBJ whole genome shotgun (WGS) entry which is preliminary data.</text>
</comment>
<dbReference type="GO" id="GO:0009307">
    <property type="term" value="P:DNA restriction-modification system"/>
    <property type="evidence" value="ECO:0007669"/>
    <property type="project" value="InterPro"/>
</dbReference>
<dbReference type="SUPFAM" id="SSF52980">
    <property type="entry name" value="Restriction endonuclease-like"/>
    <property type="match status" value="1"/>
</dbReference>
<feature type="domain" description="Type II restriction enzyme NaeI" evidence="4">
    <location>
        <begin position="40"/>
        <end position="272"/>
    </location>
</feature>
<dbReference type="InterPro" id="IPR015210">
    <property type="entry name" value="NaeI"/>
</dbReference>
<dbReference type="GO" id="GO:0009036">
    <property type="term" value="F:type II site-specific deoxyribonuclease activity"/>
    <property type="evidence" value="ECO:0007669"/>
    <property type="project" value="InterPro"/>
</dbReference>
<dbReference type="InterPro" id="IPR011335">
    <property type="entry name" value="Restrct_endonuc-II-like"/>
</dbReference>
<evidence type="ECO:0000313" key="6">
    <source>
        <dbReference type="Proteomes" id="UP000613582"/>
    </source>
</evidence>
<dbReference type="Proteomes" id="UP000613582">
    <property type="component" value="Unassembled WGS sequence"/>
</dbReference>
<keyword evidence="3" id="KW-0378">Hydrolase</keyword>
<dbReference type="RefSeq" id="WP_188159278.1">
    <property type="nucleotide sequence ID" value="NZ_BMGH01000001.1"/>
</dbReference>
<dbReference type="CDD" id="cd22338">
    <property type="entry name" value="NaeI-like"/>
    <property type="match status" value="1"/>
</dbReference>
<reference evidence="5" key="1">
    <citation type="journal article" date="2014" name="Int. J. Syst. Evol. Microbiol.">
        <title>Complete genome sequence of Corynebacterium casei LMG S-19264T (=DSM 44701T), isolated from a smear-ripened cheese.</title>
        <authorList>
            <consortium name="US DOE Joint Genome Institute (JGI-PGF)"/>
            <person name="Walter F."/>
            <person name="Albersmeier A."/>
            <person name="Kalinowski J."/>
            <person name="Ruckert C."/>
        </authorList>
    </citation>
    <scope>NUCLEOTIDE SEQUENCE</scope>
    <source>
        <strain evidence="5">CGMCC 1.12921</strain>
    </source>
</reference>
<evidence type="ECO:0000259" key="4">
    <source>
        <dbReference type="Pfam" id="PF09126"/>
    </source>
</evidence>
<protein>
    <recommendedName>
        <fullName evidence="4">Type II restriction enzyme NaeI domain-containing protein</fullName>
    </recommendedName>
</protein>
<keyword evidence="6" id="KW-1185">Reference proteome</keyword>
<dbReference type="Gene3D" id="1.10.10.10">
    <property type="entry name" value="Winged helix-like DNA-binding domain superfamily/Winged helix DNA-binding domain"/>
    <property type="match status" value="1"/>
</dbReference>
<organism evidence="5 6">
    <name type="scientific">Aquisalinus flavus</name>
    <dbReference type="NCBI Taxonomy" id="1526572"/>
    <lineage>
        <taxon>Bacteria</taxon>
        <taxon>Pseudomonadati</taxon>
        <taxon>Pseudomonadota</taxon>
        <taxon>Alphaproteobacteria</taxon>
        <taxon>Parvularculales</taxon>
        <taxon>Parvularculaceae</taxon>
        <taxon>Aquisalinus</taxon>
    </lineage>
</organism>